<dbReference type="GO" id="GO:0004519">
    <property type="term" value="F:endonuclease activity"/>
    <property type="evidence" value="ECO:0007669"/>
    <property type="project" value="UniProtKB-KW"/>
</dbReference>
<dbReference type="KEGG" id="rgr:FZ934_07975"/>
<evidence type="ECO:0000313" key="3">
    <source>
        <dbReference type="Proteomes" id="UP000326881"/>
    </source>
</evidence>
<protein>
    <submittedName>
        <fullName evidence="2">HNH endonuclease</fullName>
    </submittedName>
</protein>
<dbReference type="InterPro" id="IPR002711">
    <property type="entry name" value="HNH"/>
</dbReference>
<dbReference type="AlphaFoldDB" id="A0A5Q0C7S6"/>
<dbReference type="Pfam" id="PF01844">
    <property type="entry name" value="HNH"/>
    <property type="match status" value="1"/>
</dbReference>
<sequence length="89" mass="10707">MNTETRRIFTLILFHRQGGMCCYCRRFMTISYEPRERSRPQAATLEHLHRKADGGRDNRDNFAAACKECNNRRGNRDWLYFTSLKRNEF</sequence>
<keyword evidence="2" id="KW-0378">Hydrolase</keyword>
<dbReference type="Proteomes" id="UP000326881">
    <property type="component" value="Chromosome"/>
</dbReference>
<feature type="domain" description="HNH" evidence="1">
    <location>
        <begin position="21"/>
        <end position="76"/>
    </location>
</feature>
<organism evidence="2 3">
    <name type="scientific">Rhizobium grahamii</name>
    <dbReference type="NCBI Taxonomy" id="1120045"/>
    <lineage>
        <taxon>Bacteria</taxon>
        <taxon>Pseudomonadati</taxon>
        <taxon>Pseudomonadota</taxon>
        <taxon>Alphaproteobacteria</taxon>
        <taxon>Hyphomicrobiales</taxon>
        <taxon>Rhizobiaceae</taxon>
        <taxon>Rhizobium/Agrobacterium group</taxon>
        <taxon>Rhizobium</taxon>
    </lineage>
</organism>
<dbReference type="Gene3D" id="1.10.30.50">
    <property type="match status" value="1"/>
</dbReference>
<dbReference type="CDD" id="cd00085">
    <property type="entry name" value="HNHc"/>
    <property type="match status" value="1"/>
</dbReference>
<dbReference type="GO" id="GO:0008270">
    <property type="term" value="F:zinc ion binding"/>
    <property type="evidence" value="ECO:0007669"/>
    <property type="project" value="InterPro"/>
</dbReference>
<dbReference type="EMBL" id="CP043498">
    <property type="protein sequence ID" value="QFY60374.1"/>
    <property type="molecule type" value="Genomic_DNA"/>
</dbReference>
<evidence type="ECO:0000313" key="2">
    <source>
        <dbReference type="EMBL" id="QFY60374.1"/>
    </source>
</evidence>
<dbReference type="GO" id="GO:0003676">
    <property type="term" value="F:nucleic acid binding"/>
    <property type="evidence" value="ECO:0007669"/>
    <property type="project" value="InterPro"/>
</dbReference>
<reference evidence="2 3" key="1">
    <citation type="submission" date="2019-08" db="EMBL/GenBank/DDBJ databases">
        <title>Prosopis cineraria nodule microbiome.</title>
        <authorList>
            <person name="Ali R."/>
            <person name="Chaluvadi S.R."/>
            <person name="Wang X."/>
        </authorList>
    </citation>
    <scope>NUCLEOTIDE SEQUENCE [LARGE SCALE GENOMIC DNA]</scope>
    <source>
        <strain evidence="2 3">BG7</strain>
    </source>
</reference>
<dbReference type="InterPro" id="IPR003615">
    <property type="entry name" value="HNH_nuc"/>
</dbReference>
<keyword evidence="3" id="KW-1185">Reference proteome</keyword>
<gene>
    <name evidence="2" type="ORF">FZ934_07975</name>
</gene>
<dbReference type="OrthoDB" id="64523at2"/>
<keyword evidence="2" id="KW-0540">Nuclease</keyword>
<proteinExistence type="predicted"/>
<keyword evidence="2" id="KW-0255">Endonuclease</keyword>
<evidence type="ECO:0000259" key="1">
    <source>
        <dbReference type="Pfam" id="PF01844"/>
    </source>
</evidence>
<accession>A0A5Q0C7S6</accession>
<name>A0A5Q0C7S6_9HYPH</name>